<gene>
    <name evidence="1" type="ORF">RF11_03312</name>
</gene>
<keyword evidence="2" id="KW-1185">Reference proteome</keyword>
<name>A0A0C2N2T5_THEKT</name>
<dbReference type="AlphaFoldDB" id="A0A0C2N2T5"/>
<accession>A0A0C2N2T5</accession>
<evidence type="ECO:0000313" key="2">
    <source>
        <dbReference type="Proteomes" id="UP000031668"/>
    </source>
</evidence>
<dbReference type="Gene3D" id="3.30.2450.30">
    <property type="match status" value="1"/>
</dbReference>
<dbReference type="EMBL" id="JWZT01002912">
    <property type="protein sequence ID" value="KII68177.1"/>
    <property type="molecule type" value="Genomic_DNA"/>
</dbReference>
<organism evidence="1 2">
    <name type="scientific">Thelohanellus kitauei</name>
    <name type="common">Myxosporean</name>
    <dbReference type="NCBI Taxonomy" id="669202"/>
    <lineage>
        <taxon>Eukaryota</taxon>
        <taxon>Metazoa</taxon>
        <taxon>Cnidaria</taxon>
        <taxon>Myxozoa</taxon>
        <taxon>Myxosporea</taxon>
        <taxon>Bivalvulida</taxon>
        <taxon>Platysporina</taxon>
        <taxon>Myxobolidae</taxon>
        <taxon>Thelohanellus</taxon>
    </lineage>
</organism>
<reference evidence="1 2" key="1">
    <citation type="journal article" date="2014" name="Genome Biol. Evol.">
        <title>The genome of the myxosporean Thelohanellus kitauei shows adaptations to nutrient acquisition within its fish host.</title>
        <authorList>
            <person name="Yang Y."/>
            <person name="Xiong J."/>
            <person name="Zhou Z."/>
            <person name="Huo F."/>
            <person name="Miao W."/>
            <person name="Ran C."/>
            <person name="Liu Y."/>
            <person name="Zhang J."/>
            <person name="Feng J."/>
            <person name="Wang M."/>
            <person name="Wang M."/>
            <person name="Wang L."/>
            <person name="Yao B."/>
        </authorList>
    </citation>
    <scope>NUCLEOTIDE SEQUENCE [LARGE SCALE GENOMIC DNA]</scope>
    <source>
        <strain evidence="1">Wuqing</strain>
    </source>
</reference>
<sequence>MVDIKNAKVMKKITSNVIVDQKINKNGIEKYHVTIEQINVSRFLVITEIRESNEKRRLIVPMKSYQRFFGLLKLGLEMGDPSSYMKEALDIGLVYTLHMDTEERRLYHMDIFVVDGNHYVRVNYMYRRDYSFVNIDIDSLKTVVEIIEIFEKRMQTLMSKDGSIKIRQDRWRTESDSSSYKYGIRIFNIGVYYWWAHHIPEMKNF</sequence>
<protein>
    <submittedName>
        <fullName evidence="1">Uncharacterized protein</fullName>
    </submittedName>
</protein>
<proteinExistence type="predicted"/>
<evidence type="ECO:0000313" key="1">
    <source>
        <dbReference type="EMBL" id="KII68177.1"/>
    </source>
</evidence>
<dbReference type="Proteomes" id="UP000031668">
    <property type="component" value="Unassembled WGS sequence"/>
</dbReference>
<comment type="caution">
    <text evidence="1">The sequence shown here is derived from an EMBL/GenBank/DDBJ whole genome shotgun (WGS) entry which is preliminary data.</text>
</comment>